<organism evidence="1 2">
    <name type="scientific">Gordonia phage Sixama</name>
    <dbReference type="NCBI Taxonomy" id="2653271"/>
    <lineage>
        <taxon>Viruses</taxon>
        <taxon>Duplodnaviria</taxon>
        <taxon>Heunggongvirae</taxon>
        <taxon>Uroviricota</taxon>
        <taxon>Caudoviricetes</taxon>
        <taxon>Sixamavirus</taxon>
        <taxon>Sixamavirus sixama</taxon>
    </lineage>
</organism>
<dbReference type="GeneID" id="77924287"/>
<gene>
    <name evidence="1" type="primary">119</name>
    <name evidence="1" type="ORF">SEA_SIXAMA_119</name>
</gene>
<dbReference type="KEGG" id="vg:77924287"/>
<name>A0A5Q2F201_9CAUD</name>
<accession>A0A5Q2F201</accession>
<sequence length="125" mass="14326">MPAKKERIPELSFEEIAAVSSTCTKFVEHFSAADAARIVQSGWHVRERPRMSDPFVDCLAVAVAYDCLTEYHGVHGFERPSDEYLTWIKSNVLFEEYISKSKDETIPNSLLDGYKKKFESLGLYR</sequence>
<evidence type="ECO:0000313" key="1">
    <source>
        <dbReference type="EMBL" id="QGF20298.1"/>
    </source>
</evidence>
<keyword evidence="2" id="KW-1185">Reference proteome</keyword>
<evidence type="ECO:0000313" key="2">
    <source>
        <dbReference type="Proteomes" id="UP000400849"/>
    </source>
</evidence>
<protein>
    <submittedName>
        <fullName evidence="1">Uncharacterized protein</fullName>
    </submittedName>
</protein>
<dbReference type="RefSeq" id="YP_010648828.1">
    <property type="nucleotide sequence ID" value="NC_070762.1"/>
</dbReference>
<dbReference type="EMBL" id="MN484601">
    <property type="protein sequence ID" value="QGF20298.1"/>
    <property type="molecule type" value="Genomic_DNA"/>
</dbReference>
<dbReference type="Proteomes" id="UP000400849">
    <property type="component" value="Segment"/>
</dbReference>
<reference evidence="1 2" key="1">
    <citation type="submission" date="2019-09" db="EMBL/GenBank/DDBJ databases">
        <authorList>
            <person name="Christie C.A."/>
            <person name="Diallo A.S."/>
            <person name="Dixon Z."/>
            <person name="McIntosh P.M."/>
            <person name="Murthy K.H."/>
            <person name="Rosen M.G."/>
            <person name="Simpson L.M."/>
            <person name="Koustas K."/>
            <person name="Fogarty M.P."/>
            <person name="Molloy S.D."/>
            <person name="Garlena R.A."/>
            <person name="Russell D.A."/>
            <person name="Pope W.H."/>
            <person name="Jacobs-Sera D."/>
            <person name="Hatfull G.F."/>
        </authorList>
    </citation>
    <scope>NUCLEOTIDE SEQUENCE [LARGE SCALE GENOMIC DNA]</scope>
</reference>
<proteinExistence type="predicted"/>